<proteinExistence type="predicted"/>
<dbReference type="Proteomes" id="UP000030669">
    <property type="component" value="Unassembled WGS sequence"/>
</dbReference>
<dbReference type="OrthoDB" id="3164835at2759"/>
<dbReference type="STRING" id="670483.S7RGX0"/>
<gene>
    <name evidence="1" type="ORF">GLOTRDRAFT_48310</name>
</gene>
<dbReference type="HOGENOM" id="CLU_052397_0_0_1"/>
<dbReference type="AlphaFoldDB" id="S7RGX0"/>
<dbReference type="GeneID" id="19306561"/>
<organism evidence="1 2">
    <name type="scientific">Gloeophyllum trabeum (strain ATCC 11539 / FP-39264 / Madison 617)</name>
    <name type="common">Brown rot fungus</name>
    <dbReference type="NCBI Taxonomy" id="670483"/>
    <lineage>
        <taxon>Eukaryota</taxon>
        <taxon>Fungi</taxon>
        <taxon>Dikarya</taxon>
        <taxon>Basidiomycota</taxon>
        <taxon>Agaricomycotina</taxon>
        <taxon>Agaricomycetes</taxon>
        <taxon>Gloeophyllales</taxon>
        <taxon>Gloeophyllaceae</taxon>
        <taxon>Gloeophyllum</taxon>
    </lineage>
</organism>
<keyword evidence="2" id="KW-1185">Reference proteome</keyword>
<evidence type="ECO:0000313" key="2">
    <source>
        <dbReference type="Proteomes" id="UP000030669"/>
    </source>
</evidence>
<dbReference type="eggNOG" id="ENOG502SQKR">
    <property type="taxonomic scope" value="Eukaryota"/>
</dbReference>
<name>S7RGX0_GLOTA</name>
<evidence type="ECO:0008006" key="3">
    <source>
        <dbReference type="Google" id="ProtNLM"/>
    </source>
</evidence>
<dbReference type="OMA" id="FGWANEA"/>
<dbReference type="EMBL" id="KB469309">
    <property type="protein sequence ID" value="EPQ51814.1"/>
    <property type="molecule type" value="Genomic_DNA"/>
</dbReference>
<reference evidence="1 2" key="1">
    <citation type="journal article" date="2012" name="Science">
        <title>The Paleozoic origin of enzymatic lignin decomposition reconstructed from 31 fungal genomes.</title>
        <authorList>
            <person name="Floudas D."/>
            <person name="Binder M."/>
            <person name="Riley R."/>
            <person name="Barry K."/>
            <person name="Blanchette R.A."/>
            <person name="Henrissat B."/>
            <person name="Martinez A.T."/>
            <person name="Otillar R."/>
            <person name="Spatafora J.W."/>
            <person name="Yadav J.S."/>
            <person name="Aerts A."/>
            <person name="Benoit I."/>
            <person name="Boyd A."/>
            <person name="Carlson A."/>
            <person name="Copeland A."/>
            <person name="Coutinho P.M."/>
            <person name="de Vries R.P."/>
            <person name="Ferreira P."/>
            <person name="Findley K."/>
            <person name="Foster B."/>
            <person name="Gaskell J."/>
            <person name="Glotzer D."/>
            <person name="Gorecki P."/>
            <person name="Heitman J."/>
            <person name="Hesse C."/>
            <person name="Hori C."/>
            <person name="Igarashi K."/>
            <person name="Jurgens J.A."/>
            <person name="Kallen N."/>
            <person name="Kersten P."/>
            <person name="Kohler A."/>
            <person name="Kuees U."/>
            <person name="Kumar T.K.A."/>
            <person name="Kuo A."/>
            <person name="LaButti K."/>
            <person name="Larrondo L.F."/>
            <person name="Lindquist E."/>
            <person name="Ling A."/>
            <person name="Lombard V."/>
            <person name="Lucas S."/>
            <person name="Lundell T."/>
            <person name="Martin R."/>
            <person name="McLaughlin D.J."/>
            <person name="Morgenstern I."/>
            <person name="Morin E."/>
            <person name="Murat C."/>
            <person name="Nagy L.G."/>
            <person name="Nolan M."/>
            <person name="Ohm R.A."/>
            <person name="Patyshakuliyeva A."/>
            <person name="Rokas A."/>
            <person name="Ruiz-Duenas F.J."/>
            <person name="Sabat G."/>
            <person name="Salamov A."/>
            <person name="Samejima M."/>
            <person name="Schmutz J."/>
            <person name="Slot J.C."/>
            <person name="St John F."/>
            <person name="Stenlid J."/>
            <person name="Sun H."/>
            <person name="Sun S."/>
            <person name="Syed K."/>
            <person name="Tsang A."/>
            <person name="Wiebenga A."/>
            <person name="Young D."/>
            <person name="Pisabarro A."/>
            <person name="Eastwood D.C."/>
            <person name="Martin F."/>
            <person name="Cullen D."/>
            <person name="Grigoriev I.V."/>
            <person name="Hibbett D.S."/>
        </authorList>
    </citation>
    <scope>NUCLEOTIDE SEQUENCE [LARGE SCALE GENOMIC DNA]</scope>
    <source>
        <strain evidence="1 2">ATCC 11539</strain>
    </source>
</reference>
<protein>
    <recommendedName>
        <fullName evidence="3">BTB domain-containing protein</fullName>
    </recommendedName>
</protein>
<sequence length="300" mass="33773">MISYEITDAPTPFDDEDADVIVRTCDGPAPDDDDEQRDGLPIVRVEEQSSVFGALLRFCYPQVDDPPIGALDEIVGILRAALKYDLDVIARRMKQLLLQPKFLESDPVRIYAIACHLKLREHAEFAARYSLRTPILEHPSKALEMISGLEYHRLLVYHKQCGELASSVVANLDLLPRSSYVWYKCRHSTCPSVPSMHSGNLSLTVSSPRKWWVDYLVRLDTELLQRPCGDTALDSSIRKGFLSVAAKCPTCSLVAAQDLAHFCKVLAFTIDNEIIDVSRRVCWLFGLTDISQNAYIELPF</sequence>
<accession>S7RGX0</accession>
<dbReference type="KEGG" id="gtr:GLOTRDRAFT_48310"/>
<dbReference type="RefSeq" id="XP_007869593.1">
    <property type="nucleotide sequence ID" value="XM_007871402.1"/>
</dbReference>
<evidence type="ECO:0000313" key="1">
    <source>
        <dbReference type="EMBL" id="EPQ51814.1"/>
    </source>
</evidence>